<dbReference type="KEGG" id="kvl:KVU_1029"/>
<protein>
    <recommendedName>
        <fullName evidence="10">Methylenetetrahydrofolate--tRNA-(uracil-5-)-methyltransferase TrmFO</fullName>
        <ecNumber evidence="10">2.1.1.74</ecNumber>
    </recommendedName>
    <alternativeName>
        <fullName evidence="10">Folate-dependent tRNA (uracil-5-)-methyltransferase</fullName>
    </alternativeName>
    <alternativeName>
        <fullName evidence="10">Folate-dependent tRNA(M-5-U54)-methyltransferase</fullName>
    </alternativeName>
</protein>
<dbReference type="GO" id="GO:0030488">
    <property type="term" value="P:tRNA methylation"/>
    <property type="evidence" value="ECO:0007669"/>
    <property type="project" value="TreeGrafter"/>
</dbReference>
<keyword evidence="3 10" id="KW-0489">Methyltransferase</keyword>
<evidence type="ECO:0000256" key="8">
    <source>
        <dbReference type="ARBA" id="ARBA00022857"/>
    </source>
</evidence>
<accession>F9Y6C2</accession>
<keyword evidence="8 10" id="KW-0521">NADP</keyword>
<keyword evidence="2 10" id="KW-0963">Cytoplasm</keyword>
<proteinExistence type="inferred from homology"/>
<dbReference type="NCBIfam" id="TIGR00137">
    <property type="entry name" value="gid_trmFO"/>
    <property type="match status" value="1"/>
</dbReference>
<evidence type="ECO:0000256" key="6">
    <source>
        <dbReference type="ARBA" id="ARBA00022694"/>
    </source>
</evidence>
<feature type="binding site" evidence="10">
    <location>
        <begin position="9"/>
        <end position="14"/>
    </location>
    <ligand>
        <name>FAD</name>
        <dbReference type="ChEBI" id="CHEBI:57692"/>
    </ligand>
</feature>
<dbReference type="PANTHER" id="PTHR11806">
    <property type="entry name" value="GLUCOSE INHIBITED DIVISION PROTEIN A"/>
    <property type="match status" value="1"/>
</dbReference>
<dbReference type="EMBL" id="CP002018">
    <property type="protein sequence ID" value="AEM40868.1"/>
    <property type="molecule type" value="Genomic_DNA"/>
</dbReference>
<dbReference type="HOGENOM" id="CLU_033057_1_0_5"/>
<evidence type="ECO:0000313" key="13">
    <source>
        <dbReference type="Proteomes" id="UP000000692"/>
    </source>
</evidence>
<keyword evidence="4 10" id="KW-0285">Flavoprotein</keyword>
<dbReference type="InterPro" id="IPR002218">
    <property type="entry name" value="MnmG-rel"/>
</dbReference>
<evidence type="ECO:0000256" key="1">
    <source>
        <dbReference type="ARBA" id="ARBA00001974"/>
    </source>
</evidence>
<comment type="similarity">
    <text evidence="10">Belongs to the MnmG family. TrmFO subfamily.</text>
</comment>
<evidence type="ECO:0000256" key="4">
    <source>
        <dbReference type="ARBA" id="ARBA00022630"/>
    </source>
</evidence>
<keyword evidence="13" id="KW-1185">Reference proteome</keyword>
<dbReference type="PATRIC" id="fig|759362.5.peg.1058"/>
<comment type="catalytic activity">
    <reaction evidence="10">
        <text>uridine(54) in tRNA + (6R)-5,10-methylene-5,6,7,8-tetrahydrofolate + NADPH + H(+) = 5-methyluridine(54) in tRNA + (6S)-5,6,7,8-tetrahydrofolate + NADP(+)</text>
        <dbReference type="Rhea" id="RHEA:62372"/>
        <dbReference type="Rhea" id="RHEA-COMP:10167"/>
        <dbReference type="Rhea" id="RHEA-COMP:10193"/>
        <dbReference type="ChEBI" id="CHEBI:15378"/>
        <dbReference type="ChEBI" id="CHEBI:15636"/>
        <dbReference type="ChEBI" id="CHEBI:57453"/>
        <dbReference type="ChEBI" id="CHEBI:57783"/>
        <dbReference type="ChEBI" id="CHEBI:58349"/>
        <dbReference type="ChEBI" id="CHEBI:65315"/>
        <dbReference type="ChEBI" id="CHEBI:74447"/>
        <dbReference type="EC" id="2.1.1.74"/>
    </reaction>
</comment>
<keyword evidence="7 10" id="KW-0274">FAD</keyword>
<dbReference type="InterPro" id="IPR040131">
    <property type="entry name" value="MnmG_N"/>
</dbReference>
<keyword evidence="6 10" id="KW-0819">tRNA processing</keyword>
<keyword evidence="9 10" id="KW-0520">NAD</keyword>
<dbReference type="Gene3D" id="3.50.50.60">
    <property type="entry name" value="FAD/NAD(P)-binding domain"/>
    <property type="match status" value="2"/>
</dbReference>
<dbReference type="InterPro" id="IPR004417">
    <property type="entry name" value="TrmFO"/>
</dbReference>
<comment type="function">
    <text evidence="10">Catalyzes the folate-dependent formation of 5-methyl-uridine at position 54 (M-5-U54) in all tRNAs.</text>
</comment>
<reference evidence="12 13" key="1">
    <citation type="journal article" date="2011" name="J. Bacteriol.">
        <title>Complete genome sequence of the industrial strain Ketogulonicigenium vulgare WSH-001.</title>
        <authorList>
            <person name="Liu L."/>
            <person name="Li Y."/>
            <person name="Zhang J."/>
            <person name="Zhou Z."/>
            <person name="Liu J."/>
            <person name="Li X."/>
            <person name="Zhou J."/>
            <person name="Du G."/>
            <person name="Wang L."/>
            <person name="Chen J."/>
        </authorList>
    </citation>
    <scope>NUCLEOTIDE SEQUENCE [LARGE SCALE GENOMIC DNA]</scope>
    <source>
        <strain evidence="12 13">WSH-001</strain>
    </source>
</reference>
<sequence length="445" mass="48561">MDKILHIVGGGMAGSEAAWQAANAGIRVVIHEMRPSVGTFAHRTGNLAEMVCSNSFRSDDDEQNAVGLLHWEMRRANGLIMETAGRHRLPAGGALAVDRDPFSQDITDRLRAHPLIEVSGEEVTELPDQGQWIIATGPLTSGKLAEAIRAETGADSLAFFDAIAPIVYAESIDMSVAWKQSRYDKGETEAERTAYINCPMTREQYEAFIDALLEADKTIFHEGETAGYFDGCLPIEVMAERGRETLRHGPMKPVGLTNAHNPTEKAYAVVQLRQDNALGTLYNIVGFQTKMKYGAQTNVFKMIPGLHDASFARLGGIHRNTFINSPTLLDGQMRLKSRPNIRFAGQITGVEGYVESSAMGLLAARLAVAEMQGRELAPVPQTTAMGALVTHITGGADAKSFQPMNVNFGLFPPIDAKGGRRGRATRYKAYTDRAKADWLAWLEQA</sequence>
<evidence type="ECO:0000313" key="12">
    <source>
        <dbReference type="EMBL" id="AEM40868.1"/>
    </source>
</evidence>
<dbReference type="GO" id="GO:0002098">
    <property type="term" value="P:tRNA wobble uridine modification"/>
    <property type="evidence" value="ECO:0007669"/>
    <property type="project" value="TreeGrafter"/>
</dbReference>
<name>F9Y6C2_KETVW</name>
<comment type="cofactor">
    <cofactor evidence="1 10">
        <name>FAD</name>
        <dbReference type="ChEBI" id="CHEBI:57692"/>
    </cofactor>
</comment>
<evidence type="ECO:0000256" key="3">
    <source>
        <dbReference type="ARBA" id="ARBA00022603"/>
    </source>
</evidence>
<feature type="domain" description="MnmG N-terminal" evidence="11">
    <location>
        <begin position="6"/>
        <end position="375"/>
    </location>
</feature>
<dbReference type="GO" id="GO:0005829">
    <property type="term" value="C:cytosol"/>
    <property type="evidence" value="ECO:0007669"/>
    <property type="project" value="TreeGrafter"/>
</dbReference>
<dbReference type="NCBIfam" id="NF003739">
    <property type="entry name" value="PRK05335.1"/>
    <property type="match status" value="1"/>
</dbReference>
<gene>
    <name evidence="12" type="primary">gid</name>
    <name evidence="10" type="synonym">trmFO</name>
    <name evidence="12" type="ordered locus">KVU_1029</name>
</gene>
<evidence type="ECO:0000256" key="10">
    <source>
        <dbReference type="HAMAP-Rule" id="MF_01037"/>
    </source>
</evidence>
<dbReference type="EC" id="2.1.1.74" evidence="10"/>
<dbReference type="RefSeq" id="WP_013384328.1">
    <property type="nucleotide sequence ID" value="NC_017384.1"/>
</dbReference>
<evidence type="ECO:0000256" key="2">
    <source>
        <dbReference type="ARBA" id="ARBA00022490"/>
    </source>
</evidence>
<evidence type="ECO:0000256" key="9">
    <source>
        <dbReference type="ARBA" id="ARBA00023027"/>
    </source>
</evidence>
<dbReference type="GO" id="GO:0050660">
    <property type="term" value="F:flavin adenine dinucleotide binding"/>
    <property type="evidence" value="ECO:0007669"/>
    <property type="project" value="UniProtKB-UniRule"/>
</dbReference>
<evidence type="ECO:0000256" key="5">
    <source>
        <dbReference type="ARBA" id="ARBA00022679"/>
    </source>
</evidence>
<dbReference type="GO" id="GO:0047151">
    <property type="term" value="F:tRNA (uracil(54)-C5)-methyltransferase activity, 5,10-methylenetetrahydrofolate-dependent"/>
    <property type="evidence" value="ECO:0007669"/>
    <property type="project" value="UniProtKB-UniRule"/>
</dbReference>
<comment type="subcellular location">
    <subcellularLocation>
        <location evidence="10">Cytoplasm</location>
    </subcellularLocation>
</comment>
<dbReference type="PANTHER" id="PTHR11806:SF2">
    <property type="entry name" value="METHYLENETETRAHYDROFOLATE--TRNA-(URACIL-5-)-METHYLTRANSFERASE TRMFO"/>
    <property type="match status" value="1"/>
</dbReference>
<dbReference type="InterPro" id="IPR036188">
    <property type="entry name" value="FAD/NAD-bd_sf"/>
</dbReference>
<evidence type="ECO:0000256" key="7">
    <source>
        <dbReference type="ARBA" id="ARBA00022827"/>
    </source>
</evidence>
<dbReference type="AlphaFoldDB" id="F9Y6C2"/>
<dbReference type="Pfam" id="PF01134">
    <property type="entry name" value="GIDA"/>
    <property type="match status" value="1"/>
</dbReference>
<dbReference type="eggNOG" id="COG1206">
    <property type="taxonomic scope" value="Bacteria"/>
</dbReference>
<dbReference type="SUPFAM" id="SSF51905">
    <property type="entry name" value="FAD/NAD(P)-binding domain"/>
    <property type="match status" value="1"/>
</dbReference>
<dbReference type="OrthoDB" id="9803114at2"/>
<keyword evidence="5 10" id="KW-0808">Transferase</keyword>
<comment type="catalytic activity">
    <reaction evidence="10">
        <text>uridine(54) in tRNA + (6R)-5,10-methylene-5,6,7,8-tetrahydrofolate + NADH + H(+) = 5-methyluridine(54) in tRNA + (6S)-5,6,7,8-tetrahydrofolate + NAD(+)</text>
        <dbReference type="Rhea" id="RHEA:16873"/>
        <dbReference type="Rhea" id="RHEA-COMP:10167"/>
        <dbReference type="Rhea" id="RHEA-COMP:10193"/>
        <dbReference type="ChEBI" id="CHEBI:15378"/>
        <dbReference type="ChEBI" id="CHEBI:15636"/>
        <dbReference type="ChEBI" id="CHEBI:57453"/>
        <dbReference type="ChEBI" id="CHEBI:57540"/>
        <dbReference type="ChEBI" id="CHEBI:57945"/>
        <dbReference type="ChEBI" id="CHEBI:65315"/>
        <dbReference type="ChEBI" id="CHEBI:74447"/>
        <dbReference type="EC" id="2.1.1.74"/>
    </reaction>
</comment>
<dbReference type="HAMAP" id="MF_01037">
    <property type="entry name" value="TrmFO"/>
    <property type="match status" value="1"/>
</dbReference>
<dbReference type="Proteomes" id="UP000000692">
    <property type="component" value="Chromosome"/>
</dbReference>
<evidence type="ECO:0000259" key="11">
    <source>
        <dbReference type="Pfam" id="PF01134"/>
    </source>
</evidence>
<organism evidence="12 13">
    <name type="scientific">Ketogulonicigenium vulgare (strain WSH-001)</name>
    <dbReference type="NCBI Taxonomy" id="759362"/>
    <lineage>
        <taxon>Bacteria</taxon>
        <taxon>Pseudomonadati</taxon>
        <taxon>Pseudomonadota</taxon>
        <taxon>Alphaproteobacteria</taxon>
        <taxon>Rhodobacterales</taxon>
        <taxon>Roseobacteraceae</taxon>
        <taxon>Ketogulonicigenium</taxon>
    </lineage>
</organism>